<reference evidence="2" key="1">
    <citation type="submission" date="2017-05" db="EMBL/GenBank/DDBJ databases">
        <authorList>
            <person name="Lin X.B."/>
            <person name="Stothard P."/>
            <person name="Tasseva G."/>
            <person name="Walter J."/>
        </authorList>
    </citation>
    <scope>NUCLEOTIDE SEQUENCE [LARGE SCALE GENOMIC DNA]</scope>
    <source>
        <strain evidence="2">114h</strain>
    </source>
</reference>
<comment type="caution">
    <text evidence="1">The sequence shown here is derived from an EMBL/GenBank/DDBJ whole genome shotgun (WGS) entry which is preliminary data.</text>
</comment>
<protein>
    <submittedName>
        <fullName evidence="1">Uncharacterized protein</fullName>
    </submittedName>
</protein>
<dbReference type="AlphaFoldDB" id="A0A256SRB0"/>
<accession>A0A256SRB0</accession>
<organism evidence="1 2">
    <name type="scientific">Limosilactobacillus reuteri</name>
    <name type="common">Lactobacillus reuteri</name>
    <dbReference type="NCBI Taxonomy" id="1598"/>
    <lineage>
        <taxon>Bacteria</taxon>
        <taxon>Bacillati</taxon>
        <taxon>Bacillota</taxon>
        <taxon>Bacilli</taxon>
        <taxon>Lactobacillales</taxon>
        <taxon>Lactobacillaceae</taxon>
        <taxon>Limosilactobacillus</taxon>
    </lineage>
</organism>
<gene>
    <name evidence="1" type="ORF">CBF96_04800</name>
</gene>
<dbReference type="Proteomes" id="UP000215747">
    <property type="component" value="Unassembled WGS sequence"/>
</dbReference>
<sequence>MHRKSFKNVKDHSLIIDDGWFNAMYKDKIDDHLGMEAEISFLKQPDSIDVLLTNLYYPNMRQGTREQDDQQTVFKLSKENAKKLRDYLNKIL</sequence>
<dbReference type="RefSeq" id="WP_094536976.1">
    <property type="nucleotide sequence ID" value="NZ_NGPL01000027.1"/>
</dbReference>
<reference evidence="1 2" key="2">
    <citation type="submission" date="2017-09" db="EMBL/GenBank/DDBJ databases">
        <title>Tripartite evolution among Lactobacillus johnsonii, Lactobacillus taiwanensis, Lactobacillus reuteri and their rodent host.</title>
        <authorList>
            <person name="Wang T."/>
            <person name="Knowles S."/>
            <person name="Cheng C."/>
        </authorList>
    </citation>
    <scope>NUCLEOTIDE SEQUENCE [LARGE SCALE GENOMIC DNA]</scope>
    <source>
        <strain evidence="1 2">114h</strain>
    </source>
</reference>
<name>A0A256SRB0_LIMRT</name>
<dbReference type="EMBL" id="NGPL01000027">
    <property type="protein sequence ID" value="OYS69387.1"/>
    <property type="molecule type" value="Genomic_DNA"/>
</dbReference>
<proteinExistence type="predicted"/>
<evidence type="ECO:0000313" key="2">
    <source>
        <dbReference type="Proteomes" id="UP000215747"/>
    </source>
</evidence>
<evidence type="ECO:0000313" key="1">
    <source>
        <dbReference type="EMBL" id="OYS69387.1"/>
    </source>
</evidence>